<keyword evidence="4" id="KW-1185">Reference proteome</keyword>
<keyword evidence="1" id="KW-0067">ATP-binding</keyword>
<sequence length="232" mass="26562">MAKRCTIETVDRSFRDIVDNNAPFGGKAMIFGGDFRQVLPVVPKSTRVETVDASMVRSYLWPLMEKIHLTSNIRAGADPIFSDFLLRVGNGEESTIRDNLILLPQQMMVQPTGDSKPEECLVRAVFPSLQQNYRSSKYITERAILASRNEYVDNLNEMFITQFPGETRTYINFDSAEDDTNNYYQEEYLNTLKPNGLPPHSLWVNLVNIWGSNARIKILRVPLDSGDDFWRT</sequence>
<dbReference type="PANTHER" id="PTHR10492:SF94">
    <property type="entry name" value="ATP-DEPENDENT DNA HELICASE"/>
    <property type="match status" value="1"/>
</dbReference>
<evidence type="ECO:0000256" key="1">
    <source>
        <dbReference type="RuleBase" id="RU363044"/>
    </source>
</evidence>
<accession>A0A9J6A8U9</accession>
<dbReference type="GO" id="GO:0006310">
    <property type="term" value="P:DNA recombination"/>
    <property type="evidence" value="ECO:0007669"/>
    <property type="project" value="UniProtKB-KW"/>
</dbReference>
<dbReference type="InterPro" id="IPR010285">
    <property type="entry name" value="DNA_helicase_pif1-like_DEAD"/>
</dbReference>
<reference evidence="3 4" key="1">
    <citation type="submission" date="2020-09" db="EMBL/GenBank/DDBJ databases">
        <title>De no assembly of potato wild relative species, Solanum commersonii.</title>
        <authorList>
            <person name="Cho K."/>
        </authorList>
    </citation>
    <scope>NUCLEOTIDE SEQUENCE [LARGE SCALE GENOMIC DNA]</scope>
    <source>
        <strain evidence="3">LZ3.2</strain>
        <tissue evidence="3">Leaf</tissue>
    </source>
</reference>
<comment type="catalytic activity">
    <reaction evidence="1">
        <text>ATP + H2O = ADP + phosphate + H(+)</text>
        <dbReference type="Rhea" id="RHEA:13065"/>
        <dbReference type="ChEBI" id="CHEBI:15377"/>
        <dbReference type="ChEBI" id="CHEBI:15378"/>
        <dbReference type="ChEBI" id="CHEBI:30616"/>
        <dbReference type="ChEBI" id="CHEBI:43474"/>
        <dbReference type="ChEBI" id="CHEBI:456216"/>
        <dbReference type="EC" id="5.6.2.3"/>
    </reaction>
</comment>
<dbReference type="Pfam" id="PF05970">
    <property type="entry name" value="PIF1"/>
    <property type="match status" value="1"/>
</dbReference>
<gene>
    <name evidence="3" type="ORF">H5410_006255</name>
</gene>
<name>A0A9J6A8U9_SOLCO</name>
<keyword evidence="1" id="KW-0547">Nucleotide-binding</keyword>
<comment type="similarity">
    <text evidence="1">Belongs to the helicase family.</text>
</comment>
<comment type="cofactor">
    <cofactor evidence="1">
        <name>Mg(2+)</name>
        <dbReference type="ChEBI" id="CHEBI:18420"/>
    </cofactor>
</comment>
<dbReference type="PANTHER" id="PTHR10492">
    <property type="match status" value="1"/>
</dbReference>
<dbReference type="GO" id="GO:0000723">
    <property type="term" value="P:telomere maintenance"/>
    <property type="evidence" value="ECO:0007669"/>
    <property type="project" value="InterPro"/>
</dbReference>
<comment type="caution">
    <text evidence="3">The sequence shown here is derived from an EMBL/GenBank/DDBJ whole genome shotgun (WGS) entry which is preliminary data.</text>
</comment>
<dbReference type="OrthoDB" id="1305607at2759"/>
<dbReference type="GO" id="GO:0043139">
    <property type="term" value="F:5'-3' DNA helicase activity"/>
    <property type="evidence" value="ECO:0007669"/>
    <property type="project" value="UniProtKB-EC"/>
</dbReference>
<keyword evidence="1" id="KW-0347">Helicase</keyword>
<protein>
    <recommendedName>
        <fullName evidence="1">ATP-dependent DNA helicase</fullName>
        <ecNumber evidence="1">5.6.2.3</ecNumber>
    </recommendedName>
</protein>
<dbReference type="GO" id="GO:0005524">
    <property type="term" value="F:ATP binding"/>
    <property type="evidence" value="ECO:0007669"/>
    <property type="project" value="UniProtKB-KW"/>
</dbReference>
<organism evidence="3 4">
    <name type="scientific">Solanum commersonii</name>
    <name type="common">Commerson's wild potato</name>
    <name type="synonym">Commerson's nightshade</name>
    <dbReference type="NCBI Taxonomy" id="4109"/>
    <lineage>
        <taxon>Eukaryota</taxon>
        <taxon>Viridiplantae</taxon>
        <taxon>Streptophyta</taxon>
        <taxon>Embryophyta</taxon>
        <taxon>Tracheophyta</taxon>
        <taxon>Spermatophyta</taxon>
        <taxon>Magnoliopsida</taxon>
        <taxon>eudicotyledons</taxon>
        <taxon>Gunneridae</taxon>
        <taxon>Pentapetalae</taxon>
        <taxon>asterids</taxon>
        <taxon>lamiids</taxon>
        <taxon>Solanales</taxon>
        <taxon>Solanaceae</taxon>
        <taxon>Solanoideae</taxon>
        <taxon>Solaneae</taxon>
        <taxon>Solanum</taxon>
    </lineage>
</organism>
<keyword evidence="1" id="KW-0378">Hydrolase</keyword>
<evidence type="ECO:0000259" key="2">
    <source>
        <dbReference type="Pfam" id="PF05970"/>
    </source>
</evidence>
<evidence type="ECO:0000313" key="4">
    <source>
        <dbReference type="Proteomes" id="UP000824120"/>
    </source>
</evidence>
<dbReference type="EMBL" id="JACXVP010000002">
    <property type="protein sequence ID" value="KAG5621037.1"/>
    <property type="molecule type" value="Genomic_DNA"/>
</dbReference>
<dbReference type="Proteomes" id="UP000824120">
    <property type="component" value="Chromosome 2"/>
</dbReference>
<proteinExistence type="inferred from homology"/>
<dbReference type="AlphaFoldDB" id="A0A9J6A8U9"/>
<keyword evidence="1" id="KW-0234">DNA repair</keyword>
<dbReference type="SUPFAM" id="SSF52540">
    <property type="entry name" value="P-loop containing nucleoside triphosphate hydrolases"/>
    <property type="match status" value="1"/>
</dbReference>
<feature type="domain" description="DNA helicase Pif1-like DEAD-box helicase" evidence="2">
    <location>
        <begin position="1"/>
        <end position="95"/>
    </location>
</feature>
<dbReference type="InterPro" id="IPR027417">
    <property type="entry name" value="P-loop_NTPase"/>
</dbReference>
<keyword evidence="1" id="KW-0233">DNA recombination</keyword>
<dbReference type="GO" id="GO:0006281">
    <property type="term" value="P:DNA repair"/>
    <property type="evidence" value="ECO:0007669"/>
    <property type="project" value="UniProtKB-KW"/>
</dbReference>
<dbReference type="GO" id="GO:0016787">
    <property type="term" value="F:hydrolase activity"/>
    <property type="evidence" value="ECO:0007669"/>
    <property type="project" value="UniProtKB-KW"/>
</dbReference>
<keyword evidence="1" id="KW-0227">DNA damage</keyword>
<evidence type="ECO:0000313" key="3">
    <source>
        <dbReference type="EMBL" id="KAG5621037.1"/>
    </source>
</evidence>
<dbReference type="EC" id="5.6.2.3" evidence="1"/>